<dbReference type="PANTHER" id="PTHR43531:SF11">
    <property type="entry name" value="METHYL-ACCEPTING CHEMOTAXIS PROTEIN 3"/>
    <property type="match status" value="1"/>
</dbReference>
<comment type="similarity">
    <text evidence="2">Belongs to the methyl-accepting chemotaxis (MCP) protein family.</text>
</comment>
<dbReference type="AlphaFoldDB" id="A0A4R3KJD3"/>
<keyword evidence="4" id="KW-0472">Membrane</keyword>
<keyword evidence="4" id="KW-0812">Transmembrane</keyword>
<feature type="transmembrane region" description="Helical" evidence="4">
    <location>
        <begin position="12"/>
        <end position="33"/>
    </location>
</feature>
<dbReference type="Proteomes" id="UP000295726">
    <property type="component" value="Unassembled WGS sequence"/>
</dbReference>
<accession>A0A4R3KJD3</accession>
<dbReference type="GO" id="GO:0007165">
    <property type="term" value="P:signal transduction"/>
    <property type="evidence" value="ECO:0007669"/>
    <property type="project" value="UniProtKB-KW"/>
</dbReference>
<protein>
    <submittedName>
        <fullName evidence="7">Methyl-accepting chemotaxis protein</fullName>
    </submittedName>
</protein>
<feature type="domain" description="HAMP" evidence="6">
    <location>
        <begin position="71"/>
        <end position="124"/>
    </location>
</feature>
<evidence type="ECO:0000256" key="3">
    <source>
        <dbReference type="PROSITE-ProRule" id="PRU00284"/>
    </source>
</evidence>
<dbReference type="GO" id="GO:0005886">
    <property type="term" value="C:plasma membrane"/>
    <property type="evidence" value="ECO:0007669"/>
    <property type="project" value="TreeGrafter"/>
</dbReference>
<dbReference type="InterPro" id="IPR004089">
    <property type="entry name" value="MCPsignal_dom"/>
</dbReference>
<dbReference type="SMART" id="SM00283">
    <property type="entry name" value="MA"/>
    <property type="match status" value="1"/>
</dbReference>
<name>A0A4R3KJD3_9FIRM</name>
<dbReference type="EMBL" id="SLZZ01000001">
    <property type="protein sequence ID" value="TCS82817.1"/>
    <property type="molecule type" value="Genomic_DNA"/>
</dbReference>
<dbReference type="PROSITE" id="PS50111">
    <property type="entry name" value="CHEMOTAXIS_TRANSDUC_2"/>
    <property type="match status" value="1"/>
</dbReference>
<keyword evidence="1" id="KW-0145">Chemotaxis</keyword>
<dbReference type="PANTHER" id="PTHR43531">
    <property type="entry name" value="PROTEIN ICFG"/>
    <property type="match status" value="1"/>
</dbReference>
<dbReference type="OrthoDB" id="9814363at2"/>
<dbReference type="InterPro" id="IPR003660">
    <property type="entry name" value="HAMP_dom"/>
</dbReference>
<evidence type="ECO:0000259" key="5">
    <source>
        <dbReference type="PROSITE" id="PS50111"/>
    </source>
</evidence>
<dbReference type="Pfam" id="PF00015">
    <property type="entry name" value="MCPsignal"/>
    <property type="match status" value="1"/>
</dbReference>
<comment type="caution">
    <text evidence="7">The sequence shown here is derived from an EMBL/GenBank/DDBJ whole genome shotgun (WGS) entry which is preliminary data.</text>
</comment>
<dbReference type="CDD" id="cd06225">
    <property type="entry name" value="HAMP"/>
    <property type="match status" value="1"/>
</dbReference>
<organism evidence="7 8">
    <name type="scientific">Muricomes intestini</name>
    <dbReference type="NCBI Taxonomy" id="1796634"/>
    <lineage>
        <taxon>Bacteria</taxon>
        <taxon>Bacillati</taxon>
        <taxon>Bacillota</taxon>
        <taxon>Clostridia</taxon>
        <taxon>Lachnospirales</taxon>
        <taxon>Lachnospiraceae</taxon>
        <taxon>Muricomes</taxon>
    </lineage>
</organism>
<keyword evidence="8" id="KW-1185">Reference proteome</keyword>
<sequence length="421" mass="44679">MKKTMKQSTLIYTLNACALLLLVLVGVGFYILYHKGSTGQTDGIAIVQGAVFVLLIGAAVLQVITMLITRKKLLHPITRVEKEMKEIAQGNLSSDFSMEVDTSEIGMLAGSIYSTRSTLQKYIGDISDKLTQMAEGNLDLKNDMEYIGEFSPIQTALGVILDSFNATLKQINIAAGQVSTGAAQVSGGAQALSAGSTEQASSIDELTLSVEKVAGQAEQNASNVRAATKYVEQVETDINTGNGYMKNLTEAMGEMDAASNEIVNITKVIEDIAFQTNILSLNASIEAARAGEAGKGFAVVADEVRNLAGKSAEAAKQTSELIQNSVTSVSKGTAITAQTAQILQQVGSNMQNVSENFVSIERASSEQTEAIEQIQMGLVQVSSVVQTNAATAEENSATSEEMSAQADILREEVGKFILYSE</sequence>
<gene>
    <name evidence="7" type="ORF">EDD59_101226</name>
</gene>
<reference evidence="7 8" key="1">
    <citation type="submission" date="2019-03" db="EMBL/GenBank/DDBJ databases">
        <title>Genomic Encyclopedia of Type Strains, Phase IV (KMG-IV): sequencing the most valuable type-strain genomes for metagenomic binning, comparative biology and taxonomic classification.</title>
        <authorList>
            <person name="Goeker M."/>
        </authorList>
    </citation>
    <scope>NUCLEOTIDE SEQUENCE [LARGE SCALE GENOMIC DNA]</scope>
    <source>
        <strain evidence="7 8">DSM 29489</strain>
    </source>
</reference>
<feature type="domain" description="Methyl-accepting transducer" evidence="5">
    <location>
        <begin position="174"/>
        <end position="403"/>
    </location>
</feature>
<evidence type="ECO:0000256" key="4">
    <source>
        <dbReference type="SAM" id="Phobius"/>
    </source>
</evidence>
<evidence type="ECO:0000259" key="6">
    <source>
        <dbReference type="PROSITE" id="PS50885"/>
    </source>
</evidence>
<evidence type="ECO:0000256" key="2">
    <source>
        <dbReference type="ARBA" id="ARBA00029447"/>
    </source>
</evidence>
<dbReference type="PROSITE" id="PS50885">
    <property type="entry name" value="HAMP"/>
    <property type="match status" value="1"/>
</dbReference>
<dbReference type="Gene3D" id="1.10.287.950">
    <property type="entry name" value="Methyl-accepting chemotaxis protein"/>
    <property type="match status" value="1"/>
</dbReference>
<dbReference type="SUPFAM" id="SSF158472">
    <property type="entry name" value="HAMP domain-like"/>
    <property type="match status" value="1"/>
</dbReference>
<evidence type="ECO:0000256" key="1">
    <source>
        <dbReference type="ARBA" id="ARBA00022500"/>
    </source>
</evidence>
<evidence type="ECO:0000313" key="8">
    <source>
        <dbReference type="Proteomes" id="UP000295726"/>
    </source>
</evidence>
<feature type="transmembrane region" description="Helical" evidence="4">
    <location>
        <begin position="45"/>
        <end position="69"/>
    </location>
</feature>
<dbReference type="SUPFAM" id="SSF58104">
    <property type="entry name" value="Methyl-accepting chemotaxis protein (MCP) signaling domain"/>
    <property type="match status" value="1"/>
</dbReference>
<proteinExistence type="inferred from homology"/>
<dbReference type="SMART" id="SM00304">
    <property type="entry name" value="HAMP"/>
    <property type="match status" value="1"/>
</dbReference>
<dbReference type="Pfam" id="PF00672">
    <property type="entry name" value="HAMP"/>
    <property type="match status" value="1"/>
</dbReference>
<keyword evidence="4" id="KW-1133">Transmembrane helix</keyword>
<evidence type="ECO:0000313" key="7">
    <source>
        <dbReference type="EMBL" id="TCS82817.1"/>
    </source>
</evidence>
<keyword evidence="3" id="KW-0807">Transducer</keyword>
<dbReference type="GO" id="GO:0004888">
    <property type="term" value="F:transmembrane signaling receptor activity"/>
    <property type="evidence" value="ECO:0007669"/>
    <property type="project" value="TreeGrafter"/>
</dbReference>
<dbReference type="GO" id="GO:0006935">
    <property type="term" value="P:chemotaxis"/>
    <property type="evidence" value="ECO:0007669"/>
    <property type="project" value="UniProtKB-KW"/>
</dbReference>
<dbReference type="InterPro" id="IPR051310">
    <property type="entry name" value="MCP_chemotaxis"/>
</dbReference>
<dbReference type="Gene3D" id="6.10.340.10">
    <property type="match status" value="1"/>
</dbReference>
<dbReference type="RefSeq" id="WP_132378029.1">
    <property type="nucleotide sequence ID" value="NZ_DAIPCY010000001.1"/>
</dbReference>